<protein>
    <submittedName>
        <fullName evidence="2">Uncharacterized protein</fullName>
    </submittedName>
</protein>
<feature type="chain" id="PRO_5035728270" evidence="1">
    <location>
        <begin position="18"/>
        <end position="231"/>
    </location>
</feature>
<name>A0A8S9YNR8_9TREM</name>
<comment type="caution">
    <text evidence="2">The sequence shown here is derived from an EMBL/GenBank/DDBJ whole genome shotgun (WGS) entry which is preliminary data.</text>
</comment>
<evidence type="ECO:0000256" key="1">
    <source>
        <dbReference type="SAM" id="SignalP"/>
    </source>
</evidence>
<keyword evidence="1" id="KW-0732">Signal</keyword>
<keyword evidence="3" id="KW-1185">Reference proteome</keyword>
<dbReference type="EMBL" id="JTDE01010911">
    <property type="protein sequence ID" value="KAF7234244.1"/>
    <property type="molecule type" value="Genomic_DNA"/>
</dbReference>
<evidence type="ECO:0000313" key="3">
    <source>
        <dbReference type="Proteomes" id="UP000822476"/>
    </source>
</evidence>
<dbReference type="Proteomes" id="UP000822476">
    <property type="component" value="Unassembled WGS sequence"/>
</dbReference>
<dbReference type="AlphaFoldDB" id="A0A8S9YNR8"/>
<gene>
    <name evidence="2" type="ORF">EG68_12281</name>
</gene>
<accession>A0A8S9YNR8</accession>
<sequence>MHVNRMFFVLLASTVIAFQIEAFSKVCELASFPAVSQKNITKIFGKLTKFEDLRKEMSSVFSDFANLPEKLVYMNKLYLSSHLHLSHLKSTEVSASAEGLLDSLSVIYNMPLSPQIINQNLNSRLEELMVIALSEAARSDGDMYSISDLLACVRSSRLAAYSLDILGSRKSTWMENVLKGHDHYGRLRIIIEVRQSIQIYMLHDEYDSLMSTYRLTYQEKPSFIHCPILLH</sequence>
<evidence type="ECO:0000313" key="2">
    <source>
        <dbReference type="EMBL" id="KAF7234244.1"/>
    </source>
</evidence>
<organism evidence="2 3">
    <name type="scientific">Paragonimus skrjabini miyazakii</name>
    <dbReference type="NCBI Taxonomy" id="59628"/>
    <lineage>
        <taxon>Eukaryota</taxon>
        <taxon>Metazoa</taxon>
        <taxon>Spiralia</taxon>
        <taxon>Lophotrochozoa</taxon>
        <taxon>Platyhelminthes</taxon>
        <taxon>Trematoda</taxon>
        <taxon>Digenea</taxon>
        <taxon>Plagiorchiida</taxon>
        <taxon>Troglotremata</taxon>
        <taxon>Troglotrematidae</taxon>
        <taxon>Paragonimus</taxon>
    </lineage>
</organism>
<dbReference type="OrthoDB" id="6380619at2759"/>
<reference evidence="2" key="1">
    <citation type="submission" date="2019-07" db="EMBL/GenBank/DDBJ databases">
        <title>Annotation for the trematode Paragonimus miyazaki's.</title>
        <authorList>
            <person name="Choi Y.-J."/>
        </authorList>
    </citation>
    <scope>NUCLEOTIDE SEQUENCE</scope>
    <source>
        <strain evidence="2">Japan</strain>
    </source>
</reference>
<proteinExistence type="predicted"/>
<feature type="signal peptide" evidence="1">
    <location>
        <begin position="1"/>
        <end position="17"/>
    </location>
</feature>